<reference evidence="2" key="1">
    <citation type="submission" date="2022-10" db="EMBL/GenBank/DDBJ databases">
        <title>Genome sequences of endogenous nimaviruses in decapod crustaceans.</title>
        <authorList>
            <person name="Kawato S."/>
            <person name="Nozaki R."/>
            <person name="Kondo H."/>
            <person name="Hirono I."/>
        </authorList>
    </citation>
    <scope>NUCLEOTIDE SEQUENCE</scope>
    <source>
        <strain evidence="2">Fukuoka2019</strain>
    </source>
</reference>
<evidence type="ECO:0000313" key="2">
    <source>
        <dbReference type="EMBL" id="BDT63085.1"/>
    </source>
</evidence>
<name>A0A9C7F8E9_9VIRU</name>
<accession>A0A9C7F8E9</accession>
<organism evidence="2">
    <name type="scientific">Sicyonia whispovirus</name>
    <dbReference type="NCBI Taxonomy" id="2984283"/>
    <lineage>
        <taxon>Viruses</taxon>
        <taxon>Viruses incertae sedis</taxon>
        <taxon>Naldaviricetes</taxon>
        <taxon>Nimaviridae</taxon>
        <taxon>Whispovirus</taxon>
    </lineage>
</organism>
<sequence length="114" mass="12121">MAFRSFGVLFVLTLFTSLAGFLLSKLSTLGSLLGGGPLAGLLGSMMGGGKKNPERSPVASKNKNKPAPPLRARRPTPGKQKAAGGRWSFFKAKRKGKGKNPLSVLARIPKLFRK</sequence>
<dbReference type="EMBL" id="LC738881">
    <property type="protein sequence ID" value="BDT63085.1"/>
    <property type="molecule type" value="Genomic_DNA"/>
</dbReference>
<feature type="region of interest" description="Disordered" evidence="1">
    <location>
        <begin position="43"/>
        <end position="101"/>
    </location>
</feature>
<evidence type="ECO:0000256" key="1">
    <source>
        <dbReference type="SAM" id="MobiDB-lite"/>
    </source>
</evidence>
<protein>
    <submittedName>
        <fullName evidence="2">Uncharacterized protein</fullName>
    </submittedName>
</protein>
<proteinExistence type="predicted"/>